<evidence type="ECO:0000313" key="27">
    <source>
        <dbReference type="Proteomes" id="UP001501940"/>
    </source>
</evidence>
<dbReference type="GO" id="GO:0022824">
    <property type="term" value="F:transmitter-gated monoatomic ion channel activity"/>
    <property type="evidence" value="ECO:0007669"/>
    <property type="project" value="UniProtKB-ARBA"/>
</dbReference>
<dbReference type="CDD" id="cd13729">
    <property type="entry name" value="PBP2_iGluR_AMPA_GluR1"/>
    <property type="match status" value="1"/>
</dbReference>
<evidence type="ECO:0000256" key="18">
    <source>
        <dbReference type="ARBA" id="ARBA00034104"/>
    </source>
</evidence>
<keyword evidence="27" id="KW-1185">Reference proteome</keyword>
<evidence type="ECO:0000256" key="13">
    <source>
        <dbReference type="ARBA" id="ARBA00023180"/>
    </source>
</evidence>
<keyword evidence="14 23" id="KW-0628">Postsynaptic cell membrane</keyword>
<dbReference type="GO" id="GO:0045211">
    <property type="term" value="C:postsynaptic membrane"/>
    <property type="evidence" value="ECO:0007669"/>
    <property type="project" value="UniProtKB-SubCell"/>
</dbReference>
<dbReference type="FunFam" id="3.40.190.10:FF:000001">
    <property type="entry name" value="Glutamate receptor ionotropic, kainate 2"/>
    <property type="match status" value="1"/>
</dbReference>
<feature type="site" description="Interaction with the cone snail toxin Con-ikot-ikot" evidence="21">
    <location>
        <position position="559"/>
    </location>
</feature>
<dbReference type="InterPro" id="IPR015683">
    <property type="entry name" value="Ionotropic_Glu_rcpt"/>
</dbReference>
<feature type="disulfide bond" evidence="22">
    <location>
        <begin position="617"/>
        <end position="672"/>
    </location>
</feature>
<keyword evidence="4 23" id="KW-0812">Transmembrane</keyword>
<evidence type="ECO:0000256" key="20">
    <source>
        <dbReference type="PIRSR" id="PIRSR601508-1"/>
    </source>
</evidence>
<dbReference type="PANTHER" id="PTHR18966">
    <property type="entry name" value="IONOTROPIC GLUTAMATE RECEPTOR"/>
    <property type="match status" value="1"/>
</dbReference>
<protein>
    <recommendedName>
        <fullName evidence="23">Glutamate receptor</fullName>
    </recommendedName>
</protein>
<feature type="disulfide bond" evidence="22">
    <location>
        <begin position="1"/>
        <end position="211"/>
    </location>
</feature>
<feature type="domain" description="Ionotropic glutamate receptor L-glutamate and glycine-binding" evidence="25">
    <location>
        <begin position="306"/>
        <end position="371"/>
    </location>
</feature>
<dbReference type="SUPFAM" id="SSF53822">
    <property type="entry name" value="Periplasmic binding protein-like I"/>
    <property type="match status" value="1"/>
</dbReference>
<keyword evidence="1 23" id="KW-0813">Transport</keyword>
<evidence type="ECO:0000256" key="1">
    <source>
        <dbReference type="ARBA" id="ARBA00022448"/>
    </source>
</evidence>
<reference evidence="26" key="2">
    <citation type="submission" date="2025-08" db="UniProtKB">
        <authorList>
            <consortium name="Ensembl"/>
        </authorList>
    </citation>
    <scope>IDENTIFICATION</scope>
</reference>
<dbReference type="OMA" id="PGMWFGT"/>
<dbReference type="Gene3D" id="3.40.190.10">
    <property type="entry name" value="Periplasmic binding protein-like II"/>
    <property type="match status" value="2"/>
</dbReference>
<evidence type="ECO:0000256" key="15">
    <source>
        <dbReference type="ARBA" id="ARBA00023286"/>
    </source>
</evidence>
<dbReference type="SMART" id="SM00918">
    <property type="entry name" value="Lig_chan-Glu_bd"/>
    <property type="match status" value="1"/>
</dbReference>
<feature type="domain" description="Ionotropic glutamate receptor C-terminal" evidence="24">
    <location>
        <begin position="296"/>
        <end position="668"/>
    </location>
</feature>
<dbReference type="GO" id="GO:0007166">
    <property type="term" value="P:cell surface receptor signaling pathway"/>
    <property type="evidence" value="ECO:0007669"/>
    <property type="project" value="UniProtKB-ARBA"/>
</dbReference>
<dbReference type="GeneTree" id="ENSGT00940000157342"/>
<evidence type="ECO:0000256" key="14">
    <source>
        <dbReference type="ARBA" id="ARBA00023257"/>
    </source>
</evidence>
<evidence type="ECO:0000313" key="26">
    <source>
        <dbReference type="Ensembl" id="ENSAOCP00000010735.2"/>
    </source>
</evidence>
<dbReference type="SUPFAM" id="SSF81324">
    <property type="entry name" value="Voltage-gated potassium channels"/>
    <property type="match status" value="1"/>
</dbReference>
<keyword evidence="9 23" id="KW-0472">Membrane</keyword>
<dbReference type="FunFam" id="1.10.287.70:FF:000067">
    <property type="entry name" value="glutamate receptor 2 isoform X1"/>
    <property type="match status" value="1"/>
</dbReference>
<keyword evidence="5" id="KW-0732">Signal</keyword>
<dbReference type="AlphaFoldDB" id="A0A3Q1B9Q5"/>
<evidence type="ECO:0000256" key="6">
    <source>
        <dbReference type="ARBA" id="ARBA00022989"/>
    </source>
</evidence>
<evidence type="ECO:0000256" key="4">
    <source>
        <dbReference type="ARBA" id="ARBA00022692"/>
    </source>
</evidence>
<keyword evidence="11 22" id="KW-1015">Disulfide bond</keyword>
<keyword evidence="17 23" id="KW-0407">Ion channel</keyword>
<comment type="function">
    <text evidence="23">Receptor for glutamate that functions as a ligand-gated ion channel in the central nervous system and plays an important role in excitatory synaptic transmission. L-glutamate acts as an excitatory neurotransmitter at many synapses in the central nervous system.</text>
</comment>
<evidence type="ECO:0000256" key="3">
    <source>
        <dbReference type="ARBA" id="ARBA00022553"/>
    </source>
</evidence>
<evidence type="ECO:0000259" key="25">
    <source>
        <dbReference type="SMART" id="SM00918"/>
    </source>
</evidence>
<comment type="catalytic activity">
    <reaction evidence="19">
        <text>Ca(2+)(in) = Ca(2+)(out)</text>
        <dbReference type="Rhea" id="RHEA:29671"/>
        <dbReference type="ChEBI" id="CHEBI:29108"/>
    </reaction>
</comment>
<dbReference type="Gene3D" id="3.40.50.2300">
    <property type="match status" value="4"/>
</dbReference>
<evidence type="ECO:0000256" key="16">
    <source>
        <dbReference type="ARBA" id="ARBA00023288"/>
    </source>
</evidence>
<feature type="site" description="Interaction with the cone snail toxin Con-ikot-ikot" evidence="21">
    <location>
        <position position="651"/>
    </location>
</feature>
<feature type="binding site" evidence="20">
    <location>
        <position position="387"/>
    </location>
    <ligand>
        <name>L-glutamate</name>
        <dbReference type="ChEBI" id="CHEBI:29985"/>
    </ligand>
</feature>
<keyword evidence="12 23" id="KW-0675">Receptor</keyword>
<evidence type="ECO:0000256" key="17">
    <source>
        <dbReference type="ARBA" id="ARBA00023303"/>
    </source>
</evidence>
<dbReference type="STRING" id="80972.ENSAOCP00000010735"/>
<dbReference type="Pfam" id="PF00060">
    <property type="entry name" value="Lig_chan"/>
    <property type="match status" value="1"/>
</dbReference>
<keyword evidence="16" id="KW-0449">Lipoprotein</keyword>
<evidence type="ECO:0000256" key="12">
    <source>
        <dbReference type="ARBA" id="ARBA00023170"/>
    </source>
</evidence>
<dbReference type="InterPro" id="IPR001320">
    <property type="entry name" value="Iontro_rcpt_C"/>
</dbReference>
<evidence type="ECO:0000256" key="2">
    <source>
        <dbReference type="ARBA" id="ARBA00022475"/>
    </source>
</evidence>
<feature type="binding site" evidence="20">
    <location>
        <position position="380"/>
    </location>
    <ligand>
        <name>L-glutamate</name>
        <dbReference type="ChEBI" id="CHEBI:29985"/>
    </ligand>
</feature>
<evidence type="ECO:0000256" key="21">
    <source>
        <dbReference type="PIRSR" id="PIRSR601508-2"/>
    </source>
</evidence>
<dbReference type="Pfam" id="PF01094">
    <property type="entry name" value="ANF_receptor"/>
    <property type="match status" value="2"/>
</dbReference>
<organism evidence="26 27">
    <name type="scientific">Amphiprion ocellaris</name>
    <name type="common">Clown anemonefish</name>
    <dbReference type="NCBI Taxonomy" id="80972"/>
    <lineage>
        <taxon>Eukaryota</taxon>
        <taxon>Metazoa</taxon>
        <taxon>Chordata</taxon>
        <taxon>Craniata</taxon>
        <taxon>Vertebrata</taxon>
        <taxon>Euteleostomi</taxon>
        <taxon>Actinopterygii</taxon>
        <taxon>Neopterygii</taxon>
        <taxon>Teleostei</taxon>
        <taxon>Neoteleostei</taxon>
        <taxon>Acanthomorphata</taxon>
        <taxon>Ovalentaria</taxon>
        <taxon>Pomacentridae</taxon>
        <taxon>Amphiprion</taxon>
    </lineage>
</organism>
<comment type="subcellular location">
    <subcellularLocation>
        <location evidence="18 23">Postsynaptic cell membrane</location>
        <topology evidence="18 23">Multi-pass membrane protein</topology>
    </subcellularLocation>
</comment>
<dbReference type="Pfam" id="PF10613">
    <property type="entry name" value="Lig_chan-Glu_bd"/>
    <property type="match status" value="1"/>
</dbReference>
<dbReference type="SUPFAM" id="SSF53850">
    <property type="entry name" value="Periplasmic binding protein-like II"/>
    <property type="match status" value="1"/>
</dbReference>
<reference evidence="26" key="3">
    <citation type="submission" date="2025-09" db="UniProtKB">
        <authorList>
            <consortium name="Ensembl"/>
        </authorList>
    </citation>
    <scope>IDENTIFICATION</scope>
</reference>
<accession>A0A3Q1B9Q5</accession>
<feature type="transmembrane region" description="Helical" evidence="23">
    <location>
        <begin position="693"/>
        <end position="715"/>
    </location>
</feature>
<dbReference type="Gene3D" id="1.10.287.70">
    <property type="match status" value="2"/>
</dbReference>
<feature type="site" description="Crucial to convey clamshell closure to channel opening" evidence="21">
    <location>
        <position position="532"/>
    </location>
</feature>
<evidence type="ECO:0000256" key="22">
    <source>
        <dbReference type="PIRSR" id="PIRSR601508-3"/>
    </source>
</evidence>
<evidence type="ECO:0000256" key="23">
    <source>
        <dbReference type="RuleBase" id="RU367118"/>
    </source>
</evidence>
<feature type="binding site" evidence="20">
    <location>
        <position position="604"/>
    </location>
    <ligand>
        <name>L-glutamate</name>
        <dbReference type="ChEBI" id="CHEBI:29985"/>
    </ligand>
</feature>
<evidence type="ECO:0000256" key="11">
    <source>
        <dbReference type="ARBA" id="ARBA00023157"/>
    </source>
</evidence>
<feature type="binding site" evidence="20">
    <location>
        <position position="553"/>
    </location>
    <ligand>
        <name>L-glutamate</name>
        <dbReference type="ChEBI" id="CHEBI:29985"/>
    </ligand>
</feature>
<dbReference type="InterPro" id="IPR028082">
    <property type="entry name" value="Peripla_BP_I"/>
</dbReference>
<evidence type="ECO:0000256" key="7">
    <source>
        <dbReference type="ARBA" id="ARBA00023018"/>
    </source>
</evidence>
<keyword evidence="2 23" id="KW-1003">Cell membrane</keyword>
<dbReference type="PRINTS" id="PR00177">
    <property type="entry name" value="NMDARECEPTOR"/>
</dbReference>
<name>A0A3Q1B9Q5_AMPOC</name>
<feature type="transmembrane region" description="Helical" evidence="23">
    <location>
        <begin position="423"/>
        <end position="445"/>
    </location>
</feature>
<keyword evidence="6 23" id="KW-1133">Transmembrane helix</keyword>
<reference evidence="26 27" key="1">
    <citation type="submission" date="2022-01" db="EMBL/GenBank/DDBJ databases">
        <title>A chromosome-scale genome assembly of the false clownfish, Amphiprion ocellaris.</title>
        <authorList>
            <person name="Ryu T."/>
        </authorList>
    </citation>
    <scope>NUCLEOTIDE SEQUENCE [LARGE SCALE GENOMIC DNA]</scope>
</reference>
<feature type="binding site" evidence="20">
    <location>
        <position position="382"/>
    </location>
    <ligand>
        <name>L-glutamate</name>
        <dbReference type="ChEBI" id="CHEBI:29985"/>
    </ligand>
</feature>
<sequence>CSQFSKGVYAIIGLYDRKTVNMLMSFCGALHVCFVTPSFPIETANQFVIQLRPELQDALVGVIEHYGWIKFVYMYSSDSGGKLRFHHSVCLTFHFISSLSLVFQIVEQGKNAKSYHYILANLGFLDIDLTDLRKGGANITGFQLVNNSEPSVSRVVQQWMEFDNKDSKVPRSGLKYTGALTYDGVKVMSTAFQNLRRQRIDISRRGNAGECLANPPAPWGQGIDIQRALQQVRIDGLTGHIQFNEKGRRTNYTVSVMELAPSGPKKVGYWNEDEKYVTTASFMRGSNETYGLQNRTYIVTTILESPYVMLKKHHDQFSGNEKYEGYIVELAAEIAKHVGYQYKLKVVSDGKYGARDPETKMWNGMVGELVYGKADVAVAPLTITLVREEVIDFSKPFMSLGISIMIKKPTKSKPGVFSFLDPLAYEIWMCIVFAYIGVSVVLFLVSRFSPYEWHAEDYEEGGDPEQTNEFGIFNSLWFSLGAFMQQGCDISPRSLSGRIVGGVWWFFTLIIISSYTANLAAFLTVERMVSPIESAEDLAKQTEIAYGTLDAGSTKEFFRRSKIAVFEKMWSYMKAADPSVFVKTTDEGVMRVRKSKGKYAYLLESTMNEYIEQRKPCDTMKVGGNLDSKGYGIATPKGSPLRIPVNLAVLKLNEQAVLDKLKNKWWYDKGECGSKDSGRKDKTSALSLSNVAGVFYILIGGLGLAMLVALVEFCYKSRTESRRMKVSTARAAQSINDAMRCSTLTRMSGNGSGGENGRILTHDFPKTVQTLPCMSHTASMGLGASGM</sequence>
<evidence type="ECO:0000256" key="5">
    <source>
        <dbReference type="ARBA" id="ARBA00022729"/>
    </source>
</evidence>
<evidence type="ECO:0000256" key="19">
    <source>
        <dbReference type="ARBA" id="ARBA00036634"/>
    </source>
</evidence>
<keyword evidence="13" id="KW-0325">Glycoprotein</keyword>
<dbReference type="FunFam" id="3.40.190.10:FF:000666">
    <property type="entry name" value="Glutamate receptor, ionotropic, AMPA 2a"/>
    <property type="match status" value="1"/>
</dbReference>
<dbReference type="Ensembl" id="ENSAOCT00000017890.2">
    <property type="protein sequence ID" value="ENSAOCP00000010735.2"/>
    <property type="gene ID" value="ENSAOCG00000014969.2"/>
</dbReference>
<dbReference type="SMART" id="SM00079">
    <property type="entry name" value="PBPe"/>
    <property type="match status" value="1"/>
</dbReference>
<feature type="binding site" evidence="20">
    <location>
        <position position="554"/>
    </location>
    <ligand>
        <name>L-glutamate</name>
        <dbReference type="ChEBI" id="CHEBI:29985"/>
    </ligand>
</feature>
<evidence type="ECO:0000256" key="9">
    <source>
        <dbReference type="ARBA" id="ARBA00023136"/>
    </source>
</evidence>
<dbReference type="Proteomes" id="UP001501940">
    <property type="component" value="Chromosome 13"/>
</dbReference>
<keyword evidence="7 23" id="KW-0770">Synapse</keyword>
<keyword evidence="10" id="KW-0564">Palmitate</keyword>
<dbReference type="InterPro" id="IPR001508">
    <property type="entry name" value="Iono_Glu_rcpt_met"/>
</dbReference>
<dbReference type="InterPro" id="IPR001828">
    <property type="entry name" value="ANF_lig-bd_rcpt"/>
</dbReference>
<feature type="site" description="Interaction with the cone snail toxin Con-ikot-ikot" evidence="21">
    <location>
        <position position="355"/>
    </location>
</feature>
<dbReference type="InterPro" id="IPR019594">
    <property type="entry name" value="Glu/Gly-bd"/>
</dbReference>
<evidence type="ECO:0000256" key="8">
    <source>
        <dbReference type="ARBA" id="ARBA00023065"/>
    </source>
</evidence>
<keyword evidence="15 23" id="KW-1071">Ligand-gated ion channel</keyword>
<evidence type="ECO:0000256" key="10">
    <source>
        <dbReference type="ARBA" id="ARBA00023139"/>
    </source>
</evidence>
<proteinExistence type="inferred from homology"/>
<comment type="similarity">
    <text evidence="23">Belongs to the glutamate-gated ion channel (TC 1.A.10.1) family.</text>
</comment>
<feature type="transmembrane region" description="Helical" evidence="23">
    <location>
        <begin position="503"/>
        <end position="525"/>
    </location>
</feature>
<keyword evidence="3" id="KW-0597">Phosphoprotein</keyword>
<keyword evidence="8 23" id="KW-0406">Ion transport</keyword>
<evidence type="ECO:0000259" key="24">
    <source>
        <dbReference type="SMART" id="SM00079"/>
    </source>
</evidence>